<reference evidence="1" key="1">
    <citation type="submission" date="2022-08" db="EMBL/GenBank/DDBJ databases">
        <title>Genome sequencing of akame (Lates japonicus).</title>
        <authorList>
            <person name="Hashiguchi Y."/>
            <person name="Takahashi H."/>
        </authorList>
    </citation>
    <scope>NUCLEOTIDE SEQUENCE</scope>
    <source>
        <strain evidence="1">Kochi</strain>
    </source>
</reference>
<keyword evidence="2" id="KW-1185">Reference proteome</keyword>
<evidence type="ECO:0000313" key="1">
    <source>
        <dbReference type="EMBL" id="GLD46758.1"/>
    </source>
</evidence>
<sequence>MRDRGVHLLRAEAARVQEFTAGEEVLGRFEEKLNFLKSEMKFTEKIQKLISSPRFTSRLRWASPVSSPSVQASSLVHLLVYCSRAGQVLMSSVNSLWRTNDALLLAAEVTVSAGSGRPTWIWSSFSHLTSDQDL</sequence>
<accession>A0AAD3QWB7</accession>
<dbReference type="AlphaFoldDB" id="A0AAD3QWB7"/>
<evidence type="ECO:0000313" key="2">
    <source>
        <dbReference type="Proteomes" id="UP001279410"/>
    </source>
</evidence>
<protein>
    <submittedName>
        <fullName evidence="1">Coiled-coil domain-containing protein 180 isoform X1</fullName>
    </submittedName>
</protein>
<gene>
    <name evidence="1" type="ORF">AKAME5_002707200</name>
</gene>
<dbReference type="EMBL" id="BRZM01003257">
    <property type="protein sequence ID" value="GLD46758.1"/>
    <property type="molecule type" value="Genomic_DNA"/>
</dbReference>
<name>A0AAD3QWB7_LATJO</name>
<comment type="caution">
    <text evidence="1">The sequence shown here is derived from an EMBL/GenBank/DDBJ whole genome shotgun (WGS) entry which is preliminary data.</text>
</comment>
<proteinExistence type="predicted"/>
<organism evidence="1 2">
    <name type="scientific">Lates japonicus</name>
    <name type="common">Japanese lates</name>
    <dbReference type="NCBI Taxonomy" id="270547"/>
    <lineage>
        <taxon>Eukaryota</taxon>
        <taxon>Metazoa</taxon>
        <taxon>Chordata</taxon>
        <taxon>Craniata</taxon>
        <taxon>Vertebrata</taxon>
        <taxon>Euteleostomi</taxon>
        <taxon>Actinopterygii</taxon>
        <taxon>Neopterygii</taxon>
        <taxon>Teleostei</taxon>
        <taxon>Neoteleostei</taxon>
        <taxon>Acanthomorphata</taxon>
        <taxon>Carangaria</taxon>
        <taxon>Carangaria incertae sedis</taxon>
        <taxon>Centropomidae</taxon>
        <taxon>Lates</taxon>
    </lineage>
</organism>
<dbReference type="Proteomes" id="UP001279410">
    <property type="component" value="Unassembled WGS sequence"/>
</dbReference>